<evidence type="ECO:0000256" key="1">
    <source>
        <dbReference type="ARBA" id="ARBA00001335"/>
    </source>
</evidence>
<sequence length="501" mass="53966">MGPLLSATDFVDFVNASPTPYHAVALSAGLLERAGFANIKERDSWAATVRPGGKYYLTRNGSTIVAFAVGAKWKPGNPIGMIGAHTDSPCLRIKPVSQKSGCGFVQVGVETYGGGIWHSWFDRDLSVAGRVLVRDGEGNFSQKLVKVDRPLVRIPTLAIHLHREPNFNPNKEDEMLPIAGLVANELNRGSGEDVTKAEETEGEFKPLKAMTERHHPHLIEIIAEHAGVEPAQVVDFELVLYDTQKSCLGGFNNEFIFSPRLDNLNMTYCSIMGLIASVESSSLESETSIRLVACFDHEEIGSTSAQGADSNLLPAVLRRLSVIPAAAAAAASGSSSASSDDSNTSYEHISSTDASSTAFEQTLSTSFLVSADMAHSVHPNYAGKYESNHRPEMNKGTVIKINANQRYATNSPGIVLLQEAARLAQVPLQLFVVKNDSPCGSTIGPMLSAKMGVRTLDLGNPQLSMHSIRETAGSHDVEHAIRLFESFLSSYGELEGKIIVD</sequence>
<organism evidence="12 13">
    <name type="scientific">Echria macrotheca</name>
    <dbReference type="NCBI Taxonomy" id="438768"/>
    <lineage>
        <taxon>Eukaryota</taxon>
        <taxon>Fungi</taxon>
        <taxon>Dikarya</taxon>
        <taxon>Ascomycota</taxon>
        <taxon>Pezizomycotina</taxon>
        <taxon>Sordariomycetes</taxon>
        <taxon>Sordariomycetidae</taxon>
        <taxon>Sordariales</taxon>
        <taxon>Schizotheciaceae</taxon>
        <taxon>Echria</taxon>
    </lineage>
</organism>
<dbReference type="GO" id="GO:0070006">
    <property type="term" value="F:metalloaminopeptidase activity"/>
    <property type="evidence" value="ECO:0007669"/>
    <property type="project" value="TreeGrafter"/>
</dbReference>
<keyword evidence="6 11" id="KW-0645">Protease</keyword>
<evidence type="ECO:0000256" key="11">
    <source>
        <dbReference type="RuleBase" id="RU004386"/>
    </source>
</evidence>
<evidence type="ECO:0000256" key="5">
    <source>
        <dbReference type="ARBA" id="ARBA00022438"/>
    </source>
</evidence>
<keyword evidence="13" id="KW-1185">Reference proteome</keyword>
<keyword evidence="5 11" id="KW-0031">Aminopeptidase</keyword>
<gene>
    <name evidence="12" type="ORF">QBC47DRAFT_455133</name>
</gene>
<evidence type="ECO:0000256" key="4">
    <source>
        <dbReference type="ARBA" id="ARBA00011965"/>
    </source>
</evidence>
<dbReference type="GO" id="GO:0006508">
    <property type="term" value="P:proteolysis"/>
    <property type="evidence" value="ECO:0007669"/>
    <property type="project" value="UniProtKB-KW"/>
</dbReference>
<protein>
    <recommendedName>
        <fullName evidence="4">aspartyl aminopeptidase</fullName>
        <ecNumber evidence="4">3.4.11.21</ecNumber>
    </recommendedName>
</protein>
<dbReference type="GO" id="GO:0008270">
    <property type="term" value="F:zinc ion binding"/>
    <property type="evidence" value="ECO:0007669"/>
    <property type="project" value="InterPro"/>
</dbReference>
<proteinExistence type="inferred from homology"/>
<dbReference type="InterPro" id="IPR023358">
    <property type="entry name" value="Peptidase_M18_dom2"/>
</dbReference>
<dbReference type="PANTHER" id="PTHR28570">
    <property type="entry name" value="ASPARTYL AMINOPEPTIDASE"/>
    <property type="match status" value="1"/>
</dbReference>
<evidence type="ECO:0000256" key="6">
    <source>
        <dbReference type="ARBA" id="ARBA00022670"/>
    </source>
</evidence>
<comment type="caution">
    <text evidence="12">The sequence shown here is derived from an EMBL/GenBank/DDBJ whole genome shotgun (WGS) entry which is preliminary data.</text>
</comment>
<evidence type="ECO:0000256" key="7">
    <source>
        <dbReference type="ARBA" id="ARBA00022723"/>
    </source>
</evidence>
<evidence type="ECO:0000256" key="3">
    <source>
        <dbReference type="ARBA" id="ARBA00008290"/>
    </source>
</evidence>
<dbReference type="InterPro" id="IPR001948">
    <property type="entry name" value="Peptidase_M18"/>
</dbReference>
<dbReference type="SUPFAM" id="SSF101821">
    <property type="entry name" value="Aminopeptidase/glucanase lid domain"/>
    <property type="match status" value="1"/>
</dbReference>
<dbReference type="Gene3D" id="2.30.250.10">
    <property type="entry name" value="Aminopeptidase i, Domain 2"/>
    <property type="match status" value="1"/>
</dbReference>
<evidence type="ECO:0000313" key="12">
    <source>
        <dbReference type="EMBL" id="KAK1750733.1"/>
    </source>
</evidence>
<keyword evidence="8 11" id="KW-0378">Hydrolase</keyword>
<evidence type="ECO:0000256" key="9">
    <source>
        <dbReference type="ARBA" id="ARBA00022833"/>
    </source>
</evidence>
<dbReference type="Proteomes" id="UP001239445">
    <property type="component" value="Unassembled WGS sequence"/>
</dbReference>
<dbReference type="AlphaFoldDB" id="A0AAJ0F4V2"/>
<dbReference type="EC" id="3.4.11.21" evidence="4"/>
<name>A0AAJ0F4V2_9PEZI</name>
<keyword evidence="7 11" id="KW-0479">Metal-binding</keyword>
<dbReference type="GO" id="GO:0000324">
    <property type="term" value="C:fungal-type vacuole"/>
    <property type="evidence" value="ECO:0007669"/>
    <property type="project" value="TreeGrafter"/>
</dbReference>
<comment type="similarity">
    <text evidence="3 11">Belongs to the peptidase M18 family.</text>
</comment>
<keyword evidence="9 11" id="KW-0862">Zinc</keyword>
<evidence type="ECO:0000256" key="8">
    <source>
        <dbReference type="ARBA" id="ARBA00022801"/>
    </source>
</evidence>
<dbReference type="EMBL" id="MU839845">
    <property type="protein sequence ID" value="KAK1750733.1"/>
    <property type="molecule type" value="Genomic_DNA"/>
</dbReference>
<comment type="catalytic activity">
    <reaction evidence="1">
        <text>Release of an N-terminal aspartate or glutamate from a peptide, with a preference for aspartate.</text>
        <dbReference type="EC" id="3.4.11.21"/>
    </reaction>
</comment>
<dbReference type="SUPFAM" id="SSF53187">
    <property type="entry name" value="Zn-dependent exopeptidases"/>
    <property type="match status" value="1"/>
</dbReference>
<accession>A0AAJ0F4V2</accession>
<evidence type="ECO:0000256" key="10">
    <source>
        <dbReference type="ARBA" id="ARBA00023049"/>
    </source>
</evidence>
<dbReference type="FunFam" id="2.30.250.10:FF:000001">
    <property type="entry name" value="Aspartyl aminopeptidase 1"/>
    <property type="match status" value="1"/>
</dbReference>
<keyword evidence="10 11" id="KW-0482">Metalloprotease</keyword>
<reference evidence="12" key="1">
    <citation type="submission" date="2023-06" db="EMBL/GenBank/DDBJ databases">
        <title>Genome-scale phylogeny and comparative genomics of the fungal order Sordariales.</title>
        <authorList>
            <consortium name="Lawrence Berkeley National Laboratory"/>
            <person name="Hensen N."/>
            <person name="Bonometti L."/>
            <person name="Westerberg I."/>
            <person name="Brannstrom I.O."/>
            <person name="Guillou S."/>
            <person name="Cros-Aarteil S."/>
            <person name="Calhoun S."/>
            <person name="Haridas S."/>
            <person name="Kuo A."/>
            <person name="Mondo S."/>
            <person name="Pangilinan J."/>
            <person name="Riley R."/>
            <person name="Labutti K."/>
            <person name="Andreopoulos B."/>
            <person name="Lipzen A."/>
            <person name="Chen C."/>
            <person name="Yanf M."/>
            <person name="Daum C."/>
            <person name="Ng V."/>
            <person name="Clum A."/>
            <person name="Steindorff A."/>
            <person name="Ohm R."/>
            <person name="Martin F."/>
            <person name="Silar P."/>
            <person name="Natvig D."/>
            <person name="Lalanne C."/>
            <person name="Gautier V."/>
            <person name="Ament-Velasquez S.L."/>
            <person name="Kruys A."/>
            <person name="Hutchinson M.I."/>
            <person name="Powell A.J."/>
            <person name="Barry K."/>
            <person name="Miller A.N."/>
            <person name="Grigoriev I.V."/>
            <person name="Debuchy R."/>
            <person name="Gladieux P."/>
            <person name="Thoren M.H."/>
            <person name="Johannesson H."/>
        </authorList>
    </citation>
    <scope>NUCLEOTIDE SEQUENCE</scope>
    <source>
        <strain evidence="12">PSN4</strain>
    </source>
</reference>
<dbReference type="Gene3D" id="3.40.630.10">
    <property type="entry name" value="Zn peptidases"/>
    <property type="match status" value="1"/>
</dbReference>
<dbReference type="PANTHER" id="PTHR28570:SF3">
    <property type="entry name" value="ASPARTYL AMINOPEPTIDASE"/>
    <property type="match status" value="1"/>
</dbReference>
<evidence type="ECO:0000313" key="13">
    <source>
        <dbReference type="Proteomes" id="UP001239445"/>
    </source>
</evidence>
<evidence type="ECO:0000256" key="2">
    <source>
        <dbReference type="ARBA" id="ARBA00001947"/>
    </source>
</evidence>
<dbReference type="CDD" id="cd05658">
    <property type="entry name" value="M18_DAP"/>
    <property type="match status" value="1"/>
</dbReference>
<dbReference type="Pfam" id="PF02127">
    <property type="entry name" value="Peptidase_M18"/>
    <property type="match status" value="2"/>
</dbReference>
<comment type="cofactor">
    <cofactor evidence="2">
        <name>Zn(2+)</name>
        <dbReference type="ChEBI" id="CHEBI:29105"/>
    </cofactor>
</comment>
<dbReference type="PRINTS" id="PR00932">
    <property type="entry name" value="AMINO1PTASE"/>
</dbReference>